<sequence length="197" mass="21383">MPFRDFIVLDAIFENGDGALQRRVTSANCFPTDVTTDCASLLFSTDASGGSIALLPTGTVWFISAMKSPTSWSLVSLSGDTVATATKLRRSNFLVQQNNLVVLMVPGDQPESFACWTSGDASARRGPRAKTTAASADVLLANIRIESKTAEAHRLTYDPARGSAIPLFCLWVAEFQRLRRKGLVKRTRCLLAPLQKS</sequence>
<accession>R7QAN5</accession>
<keyword evidence="2" id="KW-1185">Reference proteome</keyword>
<name>R7QAN5_CHOCR</name>
<dbReference type="GeneID" id="17322393"/>
<dbReference type="AlphaFoldDB" id="R7QAN5"/>
<dbReference type="KEGG" id="ccp:CHC_T00003212001"/>
<reference evidence="2" key="1">
    <citation type="journal article" date="2013" name="Proc. Natl. Acad. Sci. U.S.A.">
        <title>Genome structure and metabolic features in the red seaweed Chondrus crispus shed light on evolution of the Archaeplastida.</title>
        <authorList>
            <person name="Collen J."/>
            <person name="Porcel B."/>
            <person name="Carre W."/>
            <person name="Ball S.G."/>
            <person name="Chaparro C."/>
            <person name="Tonon T."/>
            <person name="Barbeyron T."/>
            <person name="Michel G."/>
            <person name="Noel B."/>
            <person name="Valentin K."/>
            <person name="Elias M."/>
            <person name="Artiguenave F."/>
            <person name="Arun A."/>
            <person name="Aury J.M."/>
            <person name="Barbosa-Neto J.F."/>
            <person name="Bothwell J.H."/>
            <person name="Bouget F.Y."/>
            <person name="Brillet L."/>
            <person name="Cabello-Hurtado F."/>
            <person name="Capella-Gutierrez S."/>
            <person name="Charrier B."/>
            <person name="Cladiere L."/>
            <person name="Cock J.M."/>
            <person name="Coelho S.M."/>
            <person name="Colleoni C."/>
            <person name="Czjzek M."/>
            <person name="Da Silva C."/>
            <person name="Delage L."/>
            <person name="Denoeud F."/>
            <person name="Deschamps P."/>
            <person name="Dittami S.M."/>
            <person name="Gabaldon T."/>
            <person name="Gachon C.M."/>
            <person name="Groisillier A."/>
            <person name="Herve C."/>
            <person name="Jabbari K."/>
            <person name="Katinka M."/>
            <person name="Kloareg B."/>
            <person name="Kowalczyk N."/>
            <person name="Labadie K."/>
            <person name="Leblanc C."/>
            <person name="Lopez P.J."/>
            <person name="McLachlan D.H."/>
            <person name="Meslet-Cladiere L."/>
            <person name="Moustafa A."/>
            <person name="Nehr Z."/>
            <person name="Nyvall Collen P."/>
            <person name="Panaud O."/>
            <person name="Partensky F."/>
            <person name="Poulain J."/>
            <person name="Rensing S.A."/>
            <person name="Rousvoal S."/>
            <person name="Samson G."/>
            <person name="Symeonidi A."/>
            <person name="Weissenbach J."/>
            <person name="Zambounis A."/>
            <person name="Wincker P."/>
            <person name="Boyen C."/>
        </authorList>
    </citation>
    <scope>NUCLEOTIDE SEQUENCE [LARGE SCALE GENOMIC DNA]</scope>
    <source>
        <strain evidence="2">cv. Stackhouse</strain>
    </source>
</reference>
<dbReference type="Proteomes" id="UP000012073">
    <property type="component" value="Unassembled WGS sequence"/>
</dbReference>
<evidence type="ECO:0000313" key="1">
    <source>
        <dbReference type="EMBL" id="CDF34863.1"/>
    </source>
</evidence>
<organism evidence="1 2">
    <name type="scientific">Chondrus crispus</name>
    <name type="common">Carrageen Irish moss</name>
    <name type="synonym">Polymorpha crispa</name>
    <dbReference type="NCBI Taxonomy" id="2769"/>
    <lineage>
        <taxon>Eukaryota</taxon>
        <taxon>Rhodophyta</taxon>
        <taxon>Florideophyceae</taxon>
        <taxon>Rhodymeniophycidae</taxon>
        <taxon>Gigartinales</taxon>
        <taxon>Gigartinaceae</taxon>
        <taxon>Chondrus</taxon>
    </lineage>
</organism>
<dbReference type="Gramene" id="CDF34863">
    <property type="protein sequence ID" value="CDF34863"/>
    <property type="gene ID" value="CHC_T00003212001"/>
</dbReference>
<protein>
    <submittedName>
        <fullName evidence="1">Uncharacterized protein</fullName>
    </submittedName>
</protein>
<evidence type="ECO:0000313" key="2">
    <source>
        <dbReference type="Proteomes" id="UP000012073"/>
    </source>
</evidence>
<dbReference type="EMBL" id="HG001707">
    <property type="protein sequence ID" value="CDF34863.1"/>
    <property type="molecule type" value="Genomic_DNA"/>
</dbReference>
<proteinExistence type="predicted"/>
<gene>
    <name evidence="1" type="ORF">CHC_T00003212001</name>
</gene>
<dbReference type="RefSeq" id="XP_005714682.1">
    <property type="nucleotide sequence ID" value="XM_005714625.1"/>
</dbReference>